<evidence type="ECO:0000313" key="2">
    <source>
        <dbReference type="Proteomes" id="UP000248039"/>
    </source>
</evidence>
<accession>A0A2V4P8S3</accession>
<dbReference type="AlphaFoldDB" id="A0A2V4P8S3"/>
<proteinExistence type="predicted"/>
<dbReference type="RefSeq" id="WP_110669312.1">
    <property type="nucleotide sequence ID" value="NZ_PYBW01000042.1"/>
</dbReference>
<dbReference type="OrthoDB" id="4230195at2"/>
<name>A0A2V4P8S3_9ACTN</name>
<organism evidence="1 2">
    <name type="scientific">Streptomyces tateyamensis</name>
    <dbReference type="NCBI Taxonomy" id="565073"/>
    <lineage>
        <taxon>Bacteria</taxon>
        <taxon>Bacillati</taxon>
        <taxon>Actinomycetota</taxon>
        <taxon>Actinomycetes</taxon>
        <taxon>Kitasatosporales</taxon>
        <taxon>Streptomycetaceae</taxon>
        <taxon>Streptomyces</taxon>
    </lineage>
</organism>
<dbReference type="Proteomes" id="UP000248039">
    <property type="component" value="Unassembled WGS sequence"/>
</dbReference>
<comment type="caution">
    <text evidence="1">The sequence shown here is derived from an EMBL/GenBank/DDBJ whole genome shotgun (WGS) entry which is preliminary data.</text>
</comment>
<reference evidence="1 2" key="1">
    <citation type="submission" date="2018-03" db="EMBL/GenBank/DDBJ databases">
        <title>Bioinformatic expansion and discovery of thiopeptide antibiotics.</title>
        <authorList>
            <person name="Schwalen C.J."/>
            <person name="Hudson G.A."/>
            <person name="Mitchell D.A."/>
        </authorList>
    </citation>
    <scope>NUCLEOTIDE SEQUENCE [LARGE SCALE GENOMIC DNA]</scope>
    <source>
        <strain evidence="1 2">ATCC 21389</strain>
    </source>
</reference>
<protein>
    <submittedName>
        <fullName evidence="1">Uncharacterized protein</fullName>
    </submittedName>
</protein>
<gene>
    <name evidence="1" type="ORF">C7C46_13730</name>
</gene>
<sequence>MPTSRPSNDAPTELAERVKKLCHEYGRNGQLTDLLAATGADSHLAEVIELMASGDRAVGRMTDLLDQLDKAAKGFGLHGLTRPDRTWSPLPGVRAPREVPPLRVCPVRWCTRAEESAATCALVDRPLVDCP</sequence>
<dbReference type="EMBL" id="PYBW01000042">
    <property type="protein sequence ID" value="PYC79740.1"/>
    <property type="molecule type" value="Genomic_DNA"/>
</dbReference>
<keyword evidence="2" id="KW-1185">Reference proteome</keyword>
<evidence type="ECO:0000313" key="1">
    <source>
        <dbReference type="EMBL" id="PYC79740.1"/>
    </source>
</evidence>